<proteinExistence type="predicted"/>
<dbReference type="Proteomes" id="UP000325315">
    <property type="component" value="Unassembled WGS sequence"/>
</dbReference>
<reference evidence="1" key="1">
    <citation type="submission" date="2019-08" db="EMBL/GenBank/DDBJ databases">
        <authorList>
            <person name="Liu F."/>
        </authorList>
    </citation>
    <scope>NUCLEOTIDE SEQUENCE [LARGE SCALE GENOMIC DNA]</scope>
    <source>
        <strain evidence="1">PA1801</strain>
        <tissue evidence="1">Leaf</tissue>
    </source>
</reference>
<dbReference type="EMBL" id="SMMG02000003">
    <property type="protein sequence ID" value="KAA3479174.1"/>
    <property type="molecule type" value="Genomic_DNA"/>
</dbReference>
<dbReference type="AlphaFoldDB" id="A0A5B6WD35"/>
<accession>A0A5B6WD35</accession>
<evidence type="ECO:0000313" key="2">
    <source>
        <dbReference type="Proteomes" id="UP000325315"/>
    </source>
</evidence>
<protein>
    <submittedName>
        <fullName evidence="1">Ethylene-responsive transcription factor RAP2-12-like</fullName>
    </submittedName>
</protein>
<keyword evidence="2" id="KW-1185">Reference proteome</keyword>
<gene>
    <name evidence="1" type="ORF">EPI10_019710</name>
</gene>
<comment type="caution">
    <text evidence="1">The sequence shown here is derived from an EMBL/GenBank/DDBJ whole genome shotgun (WGS) entry which is preliminary data.</text>
</comment>
<evidence type="ECO:0000313" key="1">
    <source>
        <dbReference type="EMBL" id="KAA3479174.1"/>
    </source>
</evidence>
<organism evidence="1 2">
    <name type="scientific">Gossypium australe</name>
    <dbReference type="NCBI Taxonomy" id="47621"/>
    <lineage>
        <taxon>Eukaryota</taxon>
        <taxon>Viridiplantae</taxon>
        <taxon>Streptophyta</taxon>
        <taxon>Embryophyta</taxon>
        <taxon>Tracheophyta</taxon>
        <taxon>Spermatophyta</taxon>
        <taxon>Magnoliopsida</taxon>
        <taxon>eudicotyledons</taxon>
        <taxon>Gunneridae</taxon>
        <taxon>Pentapetalae</taxon>
        <taxon>rosids</taxon>
        <taxon>malvids</taxon>
        <taxon>Malvales</taxon>
        <taxon>Malvaceae</taxon>
        <taxon>Malvoideae</taxon>
        <taxon>Gossypium</taxon>
    </lineage>
</organism>
<name>A0A5B6WD35_9ROSI</name>
<dbReference type="OrthoDB" id="668733at2759"/>
<sequence length="73" mass="8246">MEIGALYWQCAAAEAREVICVAEQCAAAWDRTWIRGCRAEGGAWRSYYRQRNVSIRSPMFDGFCLVAEGPNVK</sequence>